<dbReference type="Proteomes" id="UP001150907">
    <property type="component" value="Unassembled WGS sequence"/>
</dbReference>
<evidence type="ECO:0000313" key="10">
    <source>
        <dbReference type="EMBL" id="KAJ2002092.1"/>
    </source>
</evidence>
<reference evidence="10" key="1">
    <citation type="submission" date="2022-07" db="EMBL/GenBank/DDBJ databases">
        <title>Phylogenomic reconstructions and comparative analyses of Kickxellomycotina fungi.</title>
        <authorList>
            <person name="Reynolds N.K."/>
            <person name="Stajich J.E."/>
            <person name="Barry K."/>
            <person name="Grigoriev I.V."/>
            <person name="Crous P."/>
            <person name="Smith M.E."/>
        </authorList>
    </citation>
    <scope>NUCLEOTIDE SEQUENCE</scope>
    <source>
        <strain evidence="10">IMI 214461</strain>
    </source>
</reference>
<dbReference type="CDD" id="cd03013">
    <property type="entry name" value="PRX5_like"/>
    <property type="match status" value="1"/>
</dbReference>
<dbReference type="InterPro" id="IPR013740">
    <property type="entry name" value="Redoxin"/>
</dbReference>
<comment type="caution">
    <text evidence="10">The sequence shown here is derived from an EMBL/GenBank/DDBJ whole genome shotgun (WGS) entry which is preliminary data.</text>
</comment>
<evidence type="ECO:0000256" key="4">
    <source>
        <dbReference type="ARBA" id="ARBA00023002"/>
    </source>
</evidence>
<comment type="similarity">
    <text evidence="1 8">Belongs to the peroxiredoxin family. Prx5 subfamily.</text>
</comment>
<dbReference type="GO" id="GO:0008379">
    <property type="term" value="F:thioredoxin peroxidase activity"/>
    <property type="evidence" value="ECO:0007669"/>
    <property type="project" value="InterPro"/>
</dbReference>
<sequence length="170" mass="17554">MSLKVGDEFPQVLLKYAPYDAANPGACAAPQVLDTNNDFAGKKVVVFGLPGAFTPTCSAQHLPAFVAKADAIKAKGVDLIVCVASNDTFVLDAWAKQENVNGKIILASDANGDLGRATGLSLDLSKLGMGSQRLTRFAVIVDNGKVAHLSVESNPSEVAVSGADNVLAAL</sequence>
<dbReference type="GO" id="GO:0034599">
    <property type="term" value="P:cellular response to oxidative stress"/>
    <property type="evidence" value="ECO:0007669"/>
    <property type="project" value="InterPro"/>
</dbReference>
<dbReference type="InterPro" id="IPR037944">
    <property type="entry name" value="PRX5-like"/>
</dbReference>
<keyword evidence="2 8" id="KW-0575">Peroxidase</keyword>
<dbReference type="AlphaFoldDB" id="A0A9W8BC37"/>
<dbReference type="Gene3D" id="3.40.30.10">
    <property type="entry name" value="Glutaredoxin"/>
    <property type="match status" value="1"/>
</dbReference>
<comment type="function">
    <text evidence="8">Thiol-specific peroxidase that catalyzes the reduction of hydrogen peroxide and organic hydroperoxides to water and alcohols, respectively. Plays a role in cell protection against oxidative stress by detoxifying peroxides.</text>
</comment>
<dbReference type="InterPro" id="IPR036249">
    <property type="entry name" value="Thioredoxin-like_sf"/>
</dbReference>
<evidence type="ECO:0000256" key="8">
    <source>
        <dbReference type="RuleBase" id="RU366011"/>
    </source>
</evidence>
<dbReference type="GO" id="GO:0005739">
    <property type="term" value="C:mitochondrion"/>
    <property type="evidence" value="ECO:0007669"/>
    <property type="project" value="TreeGrafter"/>
</dbReference>
<dbReference type="FunFam" id="3.40.30.10:FF:000020">
    <property type="entry name" value="Peroxiredoxin"/>
    <property type="match status" value="1"/>
</dbReference>
<evidence type="ECO:0000256" key="2">
    <source>
        <dbReference type="ARBA" id="ARBA00022559"/>
    </source>
</evidence>
<dbReference type="GO" id="GO:0045454">
    <property type="term" value="P:cell redox homeostasis"/>
    <property type="evidence" value="ECO:0007669"/>
    <property type="project" value="TreeGrafter"/>
</dbReference>
<evidence type="ECO:0000256" key="3">
    <source>
        <dbReference type="ARBA" id="ARBA00022862"/>
    </source>
</evidence>
<dbReference type="InterPro" id="IPR013766">
    <property type="entry name" value="Thioredoxin_domain"/>
</dbReference>
<evidence type="ECO:0000256" key="1">
    <source>
        <dbReference type="ARBA" id="ARBA00010505"/>
    </source>
</evidence>
<protein>
    <recommendedName>
        <fullName evidence="6">Thioredoxin-dependent peroxiredoxin</fullName>
    </recommendedName>
</protein>
<dbReference type="SUPFAM" id="SSF52833">
    <property type="entry name" value="Thioredoxin-like"/>
    <property type="match status" value="1"/>
</dbReference>
<evidence type="ECO:0000256" key="7">
    <source>
        <dbReference type="PIRSR" id="PIRSR637944-1"/>
    </source>
</evidence>
<dbReference type="PROSITE" id="PS51352">
    <property type="entry name" value="THIOREDOXIN_2"/>
    <property type="match status" value="1"/>
</dbReference>
<organism evidence="10 11">
    <name type="scientific">Coemansia thaxteri</name>
    <dbReference type="NCBI Taxonomy" id="2663907"/>
    <lineage>
        <taxon>Eukaryota</taxon>
        <taxon>Fungi</taxon>
        <taxon>Fungi incertae sedis</taxon>
        <taxon>Zoopagomycota</taxon>
        <taxon>Kickxellomycotina</taxon>
        <taxon>Kickxellomycetes</taxon>
        <taxon>Kickxellales</taxon>
        <taxon>Kickxellaceae</taxon>
        <taxon>Coemansia</taxon>
    </lineage>
</organism>
<dbReference type="GO" id="GO:0042744">
    <property type="term" value="P:hydrogen peroxide catabolic process"/>
    <property type="evidence" value="ECO:0007669"/>
    <property type="project" value="TreeGrafter"/>
</dbReference>
<keyword evidence="5 8" id="KW-0676">Redox-active center</keyword>
<feature type="domain" description="Thioredoxin" evidence="9">
    <location>
        <begin position="3"/>
        <end position="170"/>
    </location>
</feature>
<dbReference type="PANTHER" id="PTHR10430:SF16">
    <property type="entry name" value="PEROXIREDOXIN-5, MITOCHONDRIAL"/>
    <property type="match status" value="1"/>
</dbReference>
<name>A0A9W8BC37_9FUNG</name>
<dbReference type="PANTHER" id="PTHR10430">
    <property type="entry name" value="PEROXIREDOXIN"/>
    <property type="match status" value="1"/>
</dbReference>
<accession>A0A9W8BC37</accession>
<evidence type="ECO:0000259" key="9">
    <source>
        <dbReference type="PROSITE" id="PS51352"/>
    </source>
</evidence>
<dbReference type="GO" id="GO:0005777">
    <property type="term" value="C:peroxisome"/>
    <property type="evidence" value="ECO:0007669"/>
    <property type="project" value="TreeGrafter"/>
</dbReference>
<evidence type="ECO:0000313" key="11">
    <source>
        <dbReference type="Proteomes" id="UP001150907"/>
    </source>
</evidence>
<evidence type="ECO:0000256" key="5">
    <source>
        <dbReference type="ARBA" id="ARBA00023284"/>
    </source>
</evidence>
<keyword evidence="11" id="KW-1185">Reference proteome</keyword>
<dbReference type="EMBL" id="JANBQF010000336">
    <property type="protein sequence ID" value="KAJ2002092.1"/>
    <property type="molecule type" value="Genomic_DNA"/>
</dbReference>
<keyword evidence="4 8" id="KW-0560">Oxidoreductase</keyword>
<proteinExistence type="inferred from homology"/>
<dbReference type="OrthoDB" id="195498at2759"/>
<gene>
    <name evidence="10" type="primary">AHP1_2</name>
    <name evidence="10" type="ORF">H4R26_003792</name>
</gene>
<dbReference type="Pfam" id="PF08534">
    <property type="entry name" value="Redoxin"/>
    <property type="match status" value="1"/>
</dbReference>
<evidence type="ECO:0000256" key="6">
    <source>
        <dbReference type="ARBA" id="ARBA00079296"/>
    </source>
</evidence>
<keyword evidence="3 8" id="KW-0049">Antioxidant</keyword>
<feature type="active site" description="Cysteine sulfenic acid (-SOH) intermediate" evidence="7">
    <location>
        <position position="57"/>
    </location>
</feature>